<dbReference type="AlphaFoldDB" id="A0A8T4IDI5"/>
<dbReference type="EMBL" id="JAGRQC010000002">
    <property type="protein sequence ID" value="MBR0552640.1"/>
    <property type="molecule type" value="Genomic_DNA"/>
</dbReference>
<organism evidence="1 2">
    <name type="scientific">Stakelama marina</name>
    <dbReference type="NCBI Taxonomy" id="2826939"/>
    <lineage>
        <taxon>Bacteria</taxon>
        <taxon>Pseudomonadati</taxon>
        <taxon>Pseudomonadota</taxon>
        <taxon>Alphaproteobacteria</taxon>
        <taxon>Sphingomonadales</taxon>
        <taxon>Sphingomonadaceae</taxon>
        <taxon>Stakelama</taxon>
    </lineage>
</organism>
<dbReference type="Proteomes" id="UP000676996">
    <property type="component" value="Unassembled WGS sequence"/>
</dbReference>
<protein>
    <submittedName>
        <fullName evidence="1">Uncharacterized protein</fullName>
    </submittedName>
</protein>
<evidence type="ECO:0000313" key="1">
    <source>
        <dbReference type="EMBL" id="MBR0552640.1"/>
    </source>
</evidence>
<sequence length="76" mass="8570">MTVGDLEDLLLAALVKRAGGTKRRWRIVLGPVKVYDPATHPHCNWQASPSGTSRENDVVERLMDEVRTRYPRVRGA</sequence>
<gene>
    <name evidence="1" type="ORF">J7S20_09000</name>
</gene>
<reference evidence="1" key="1">
    <citation type="submission" date="2021-04" db="EMBL/GenBank/DDBJ databases">
        <title>Ouciella asimina sp. nov., isolated from the surface seawater in the hydrothermal field of Okinawa Trough.</title>
        <authorList>
            <person name="Shuang W."/>
        </authorList>
    </citation>
    <scope>NUCLEOTIDE SEQUENCE</scope>
    <source>
        <strain evidence="1">LXI357</strain>
    </source>
</reference>
<name>A0A8T4IDI5_9SPHN</name>
<proteinExistence type="predicted"/>
<accession>A0A8T4IDI5</accession>
<evidence type="ECO:0000313" key="2">
    <source>
        <dbReference type="Proteomes" id="UP000676996"/>
    </source>
</evidence>
<comment type="caution">
    <text evidence="1">The sequence shown here is derived from an EMBL/GenBank/DDBJ whole genome shotgun (WGS) entry which is preliminary data.</text>
</comment>
<dbReference type="RefSeq" id="WP_284053910.1">
    <property type="nucleotide sequence ID" value="NZ_JAGRQC010000002.1"/>
</dbReference>
<keyword evidence="2" id="KW-1185">Reference proteome</keyword>